<feature type="compositionally biased region" description="Polar residues" evidence="1">
    <location>
        <begin position="16"/>
        <end position="32"/>
    </location>
</feature>
<evidence type="ECO:0000313" key="3">
    <source>
        <dbReference type="Proteomes" id="UP000265566"/>
    </source>
</evidence>
<dbReference type="Proteomes" id="UP000265566">
    <property type="component" value="Chromosome 6"/>
</dbReference>
<dbReference type="GO" id="GO:0016787">
    <property type="term" value="F:hydrolase activity"/>
    <property type="evidence" value="ECO:0007669"/>
    <property type="project" value="UniProtKB-KW"/>
</dbReference>
<evidence type="ECO:0008006" key="4">
    <source>
        <dbReference type="Google" id="ProtNLM"/>
    </source>
</evidence>
<dbReference type="Gramene" id="rna34970">
    <property type="protein sequence ID" value="RHN50660.1"/>
    <property type="gene ID" value="gene34970"/>
</dbReference>
<protein>
    <recommendedName>
        <fullName evidence="4">Aminotransferase-like plant mobile domain-containing protein</fullName>
    </recommendedName>
</protein>
<keyword evidence="2" id="KW-0378">Hydrolase</keyword>
<dbReference type="AlphaFoldDB" id="A0A396HBG9"/>
<evidence type="ECO:0000256" key="1">
    <source>
        <dbReference type="SAM" id="MobiDB-lite"/>
    </source>
</evidence>
<accession>A0A396HBG9</accession>
<feature type="region of interest" description="Disordered" evidence="1">
    <location>
        <begin position="16"/>
        <end position="53"/>
    </location>
</feature>
<sequence>MARTFTTDGKACVRPTASTQQLHDKQVTSSKNGRVRPTASTRRLHDKQVTSSKKELVNMLPREAYEPHHVVNEPRQELDEPHQDIRADSVEVHGYPGGPKDCSILKSYGDHVARQIWEGKDRGELRIFNNGKKMNGATLQHNEVQRLVEGSGLLPLLKCSHELIDKGLISAFVERWHQDTNSFHLPVDCYLG</sequence>
<dbReference type="EMBL" id="PSQE01000006">
    <property type="protein sequence ID" value="RHN50660.1"/>
    <property type="molecule type" value="Genomic_DNA"/>
</dbReference>
<gene>
    <name evidence="2" type="ORF">MtrunA17_Chr6g0459861</name>
</gene>
<name>A0A396HBG9_MEDTR</name>
<reference evidence="3" key="1">
    <citation type="journal article" date="2018" name="Nat. Plants">
        <title>Whole-genome landscape of Medicago truncatula symbiotic genes.</title>
        <authorList>
            <person name="Pecrix Y."/>
            <person name="Staton S.E."/>
            <person name="Sallet E."/>
            <person name="Lelandais-Briere C."/>
            <person name="Moreau S."/>
            <person name="Carrere S."/>
            <person name="Blein T."/>
            <person name="Jardinaud M.F."/>
            <person name="Latrasse D."/>
            <person name="Zouine M."/>
            <person name="Zahm M."/>
            <person name="Kreplak J."/>
            <person name="Mayjonade B."/>
            <person name="Satge C."/>
            <person name="Perez M."/>
            <person name="Cauet S."/>
            <person name="Marande W."/>
            <person name="Chantry-Darmon C."/>
            <person name="Lopez-Roques C."/>
            <person name="Bouchez O."/>
            <person name="Berard A."/>
            <person name="Debelle F."/>
            <person name="Munos S."/>
            <person name="Bendahmane A."/>
            <person name="Berges H."/>
            <person name="Niebel A."/>
            <person name="Buitink J."/>
            <person name="Frugier F."/>
            <person name="Benhamed M."/>
            <person name="Crespi M."/>
            <person name="Gouzy J."/>
            <person name="Gamas P."/>
        </authorList>
    </citation>
    <scope>NUCLEOTIDE SEQUENCE [LARGE SCALE GENOMIC DNA]</scope>
    <source>
        <strain evidence="3">cv. Jemalong A17</strain>
    </source>
</reference>
<comment type="caution">
    <text evidence="2">The sequence shown here is derived from an EMBL/GenBank/DDBJ whole genome shotgun (WGS) entry which is preliminary data.</text>
</comment>
<evidence type="ECO:0000313" key="2">
    <source>
        <dbReference type="EMBL" id="RHN50660.1"/>
    </source>
</evidence>
<proteinExistence type="predicted"/>
<organism evidence="2 3">
    <name type="scientific">Medicago truncatula</name>
    <name type="common">Barrel medic</name>
    <name type="synonym">Medicago tribuloides</name>
    <dbReference type="NCBI Taxonomy" id="3880"/>
    <lineage>
        <taxon>Eukaryota</taxon>
        <taxon>Viridiplantae</taxon>
        <taxon>Streptophyta</taxon>
        <taxon>Embryophyta</taxon>
        <taxon>Tracheophyta</taxon>
        <taxon>Spermatophyta</taxon>
        <taxon>Magnoliopsida</taxon>
        <taxon>eudicotyledons</taxon>
        <taxon>Gunneridae</taxon>
        <taxon>Pentapetalae</taxon>
        <taxon>rosids</taxon>
        <taxon>fabids</taxon>
        <taxon>Fabales</taxon>
        <taxon>Fabaceae</taxon>
        <taxon>Papilionoideae</taxon>
        <taxon>50 kb inversion clade</taxon>
        <taxon>NPAAA clade</taxon>
        <taxon>Hologalegina</taxon>
        <taxon>IRL clade</taxon>
        <taxon>Trifolieae</taxon>
        <taxon>Medicago</taxon>
    </lineage>
</organism>